<keyword evidence="4 10" id="KW-0677">Repeat</keyword>
<accession>A0A397Q6P4</accession>
<dbReference type="PANTHER" id="PTHR43834">
    <property type="entry name" value="GTPASE DER"/>
    <property type="match status" value="1"/>
</dbReference>
<dbReference type="GO" id="GO:0042254">
    <property type="term" value="P:ribosome biogenesis"/>
    <property type="evidence" value="ECO:0007669"/>
    <property type="project" value="UniProtKB-KW"/>
</dbReference>
<protein>
    <recommendedName>
        <fullName evidence="2 8">GTPase Der</fullName>
    </recommendedName>
    <alternativeName>
        <fullName evidence="7 8">GTP-binding protein EngA</fullName>
    </alternativeName>
</protein>
<comment type="similarity">
    <text evidence="1 8 9 10">Belongs to the TRAFAC class TrmE-Era-EngA-EngB-Septin-like GTPase superfamily. EngA (Der) GTPase family.</text>
</comment>
<dbReference type="InterPro" id="IPR027417">
    <property type="entry name" value="P-loop_NTPase"/>
</dbReference>
<dbReference type="Pfam" id="PF14714">
    <property type="entry name" value="KH_dom-like"/>
    <property type="match status" value="1"/>
</dbReference>
<evidence type="ECO:0000256" key="2">
    <source>
        <dbReference type="ARBA" id="ARBA00020953"/>
    </source>
</evidence>
<comment type="caution">
    <text evidence="12">The sequence shown here is derived from an EMBL/GenBank/DDBJ whole genome shotgun (WGS) entry which is preliminary data.</text>
</comment>
<dbReference type="GO" id="GO:0005525">
    <property type="term" value="F:GTP binding"/>
    <property type="evidence" value="ECO:0007669"/>
    <property type="project" value="UniProtKB-UniRule"/>
</dbReference>
<feature type="binding site" evidence="8">
    <location>
        <begin position="237"/>
        <end position="241"/>
    </location>
    <ligand>
        <name>GTP</name>
        <dbReference type="ChEBI" id="CHEBI:37565"/>
        <label>2</label>
    </ligand>
</feature>
<reference evidence="12 13" key="1">
    <citation type="submission" date="2018-08" db="EMBL/GenBank/DDBJ databases">
        <title>Genomic Encyclopedia of Archaeal and Bacterial Type Strains, Phase II (KMG-II): from individual species to whole genera.</title>
        <authorList>
            <person name="Goeker M."/>
        </authorList>
    </citation>
    <scope>NUCLEOTIDE SEQUENCE [LARGE SCALE GENOMIC DNA]</scope>
    <source>
        <strain evidence="12 13">DSM 5002</strain>
    </source>
</reference>
<dbReference type="HAMAP" id="MF_00195">
    <property type="entry name" value="GTPase_Der"/>
    <property type="match status" value="1"/>
</dbReference>
<dbReference type="PRINTS" id="PR00326">
    <property type="entry name" value="GTP1OBG"/>
</dbReference>
<dbReference type="PROSITE" id="PS51712">
    <property type="entry name" value="G_ENGA"/>
    <property type="match status" value="2"/>
</dbReference>
<comment type="function">
    <text evidence="8 10">GTPase that plays an essential role in the late steps of ribosome biogenesis.</text>
</comment>
<dbReference type="FunFam" id="3.40.50.300:FF:000057">
    <property type="entry name" value="GTPase Der"/>
    <property type="match status" value="1"/>
</dbReference>
<feature type="binding site" evidence="8">
    <location>
        <begin position="190"/>
        <end position="197"/>
    </location>
    <ligand>
        <name>GTP</name>
        <dbReference type="ChEBI" id="CHEBI:37565"/>
        <label>2</label>
    </ligand>
</feature>
<feature type="binding site" evidence="8">
    <location>
        <begin position="119"/>
        <end position="122"/>
    </location>
    <ligand>
        <name>GTP</name>
        <dbReference type="ChEBI" id="CHEBI:37565"/>
        <label>1</label>
    </ligand>
</feature>
<dbReference type="InterPro" id="IPR006073">
    <property type="entry name" value="GTP-bd"/>
</dbReference>
<evidence type="ECO:0000256" key="10">
    <source>
        <dbReference type="RuleBase" id="RU004481"/>
    </source>
</evidence>
<dbReference type="CDD" id="cd01895">
    <property type="entry name" value="EngA2"/>
    <property type="match status" value="1"/>
</dbReference>
<keyword evidence="6 8" id="KW-0342">GTP-binding</keyword>
<dbReference type="Gene3D" id="3.30.300.20">
    <property type="match status" value="1"/>
</dbReference>
<dbReference type="FunFam" id="3.30.300.20:FF:000004">
    <property type="entry name" value="GTPase Der"/>
    <property type="match status" value="1"/>
</dbReference>
<evidence type="ECO:0000313" key="12">
    <source>
        <dbReference type="EMBL" id="RIA56623.1"/>
    </source>
</evidence>
<keyword evidence="5 8" id="KW-0547">Nucleotide-binding</keyword>
<dbReference type="Gene3D" id="3.40.50.300">
    <property type="entry name" value="P-loop containing nucleotide triphosphate hydrolases"/>
    <property type="match status" value="2"/>
</dbReference>
<proteinExistence type="inferred from homology"/>
<dbReference type="CDD" id="cd01894">
    <property type="entry name" value="EngA1"/>
    <property type="match status" value="1"/>
</dbReference>
<dbReference type="AlphaFoldDB" id="A0A397Q6P4"/>
<comment type="subunit">
    <text evidence="8">Associates with the 50S ribosomal subunit.</text>
</comment>
<dbReference type="NCBIfam" id="TIGR03594">
    <property type="entry name" value="GTPase_EngA"/>
    <property type="match status" value="1"/>
</dbReference>
<evidence type="ECO:0000259" key="11">
    <source>
        <dbReference type="PROSITE" id="PS51712"/>
    </source>
</evidence>
<dbReference type="InterPro" id="IPR015946">
    <property type="entry name" value="KH_dom-like_a/b"/>
</dbReference>
<dbReference type="NCBIfam" id="TIGR00231">
    <property type="entry name" value="small_GTP"/>
    <property type="match status" value="2"/>
</dbReference>
<dbReference type="InterPro" id="IPR005225">
    <property type="entry name" value="Small_GTP-bd"/>
</dbReference>
<dbReference type="InterPro" id="IPR032859">
    <property type="entry name" value="KH_dom-like"/>
</dbReference>
<gene>
    <name evidence="8" type="primary">der</name>
    <name evidence="12" type="ORF">BXY53_1729</name>
</gene>
<feature type="domain" description="EngA-type G" evidence="11">
    <location>
        <begin position="184"/>
        <end position="359"/>
    </location>
</feature>
<dbReference type="EMBL" id="QXDF01000001">
    <property type="protein sequence ID" value="RIA56623.1"/>
    <property type="molecule type" value="Genomic_DNA"/>
</dbReference>
<dbReference type="RefSeq" id="WP_119061398.1">
    <property type="nucleotide sequence ID" value="NZ_QXDF01000001.1"/>
</dbReference>
<feature type="binding site" evidence="8">
    <location>
        <begin position="302"/>
        <end position="305"/>
    </location>
    <ligand>
        <name>GTP</name>
        <dbReference type="ChEBI" id="CHEBI:37565"/>
        <label>2</label>
    </ligand>
</feature>
<evidence type="ECO:0000256" key="4">
    <source>
        <dbReference type="ARBA" id="ARBA00022737"/>
    </source>
</evidence>
<feature type="binding site" evidence="8">
    <location>
        <begin position="9"/>
        <end position="16"/>
    </location>
    <ligand>
        <name>GTP</name>
        <dbReference type="ChEBI" id="CHEBI:37565"/>
        <label>1</label>
    </ligand>
</feature>
<sequence length="450" mass="49104">MTLKVAIVGRPNVGKSTLFNRLTGRKLALVAPMPGLTRDRREGAFEVAGQPATLIDTAGLEDAEAGSIAERMRVQSERAIAEADIVLFVIDARVGVTPVDEMFADIARQSGHPVILVANKAEGSAGESGVYEAYSLGLGDPVAISAEHGEGIGDLHDRLETEAEALLRAGIAEAEAAEAEERPIRVAIIGRPNAGKSTLFNRLAGEERAITGPEPGLTRDAIAIDLTWGDQAFKLYDTAGLRRRARVHEEAEKLSVSDALRAIRFAEVVIVLLEADRALEKQDLHIAALAADEGRAMVIAINKWDLVRDKDAKRQEFRAEIDRLLPQIKGVPMVAISALTGRGLNQLMAQVGKAYELWNARFGTGKLNRWLSEVVDAHPPPAPGGRRLKLRYITQPGARPPRFVVFCSRPEAVPASYERYLINSLRDAFDLWGVPVRLFLRKGKNPYQED</sequence>
<keyword evidence="3 8" id="KW-0690">Ribosome biogenesis</keyword>
<dbReference type="SUPFAM" id="SSF52540">
    <property type="entry name" value="P-loop containing nucleoside triphosphate hydrolases"/>
    <property type="match status" value="2"/>
</dbReference>
<feature type="domain" description="EngA-type G" evidence="11">
    <location>
        <begin position="3"/>
        <end position="167"/>
    </location>
</feature>
<dbReference type="Proteomes" id="UP000266273">
    <property type="component" value="Unassembled WGS sequence"/>
</dbReference>
<dbReference type="Pfam" id="PF01926">
    <property type="entry name" value="MMR_HSR1"/>
    <property type="match status" value="2"/>
</dbReference>
<evidence type="ECO:0000256" key="5">
    <source>
        <dbReference type="ARBA" id="ARBA00022741"/>
    </source>
</evidence>
<dbReference type="OrthoDB" id="9805918at2"/>
<evidence type="ECO:0000256" key="7">
    <source>
        <dbReference type="ARBA" id="ARBA00032345"/>
    </source>
</evidence>
<dbReference type="FunFam" id="3.40.50.300:FF:000040">
    <property type="entry name" value="GTPase Der"/>
    <property type="match status" value="1"/>
</dbReference>
<dbReference type="PIRSF" id="PIRSF006485">
    <property type="entry name" value="GTP-binding_EngA"/>
    <property type="match status" value="1"/>
</dbReference>
<dbReference type="InterPro" id="IPR016484">
    <property type="entry name" value="GTPase_Der"/>
</dbReference>
<evidence type="ECO:0000256" key="8">
    <source>
        <dbReference type="HAMAP-Rule" id="MF_00195"/>
    </source>
</evidence>
<evidence type="ECO:0000256" key="3">
    <source>
        <dbReference type="ARBA" id="ARBA00022517"/>
    </source>
</evidence>
<dbReference type="InterPro" id="IPR031166">
    <property type="entry name" value="G_ENGA"/>
</dbReference>
<dbReference type="PANTHER" id="PTHR43834:SF6">
    <property type="entry name" value="GTPASE DER"/>
    <property type="match status" value="1"/>
</dbReference>
<organism evidence="12 13">
    <name type="scientific">Dichotomicrobium thermohalophilum</name>
    <dbReference type="NCBI Taxonomy" id="933063"/>
    <lineage>
        <taxon>Bacteria</taxon>
        <taxon>Pseudomonadati</taxon>
        <taxon>Pseudomonadota</taxon>
        <taxon>Alphaproteobacteria</taxon>
        <taxon>Hyphomicrobiales</taxon>
        <taxon>Hyphomicrobiaceae</taxon>
        <taxon>Dichotomicrobium</taxon>
    </lineage>
</organism>
<evidence type="ECO:0000256" key="1">
    <source>
        <dbReference type="ARBA" id="ARBA00008279"/>
    </source>
</evidence>
<evidence type="ECO:0000256" key="9">
    <source>
        <dbReference type="PROSITE-ProRule" id="PRU01049"/>
    </source>
</evidence>
<evidence type="ECO:0000256" key="6">
    <source>
        <dbReference type="ARBA" id="ARBA00023134"/>
    </source>
</evidence>
<feature type="binding site" evidence="8">
    <location>
        <begin position="56"/>
        <end position="60"/>
    </location>
    <ligand>
        <name>GTP</name>
        <dbReference type="ChEBI" id="CHEBI:37565"/>
        <label>1</label>
    </ligand>
</feature>
<name>A0A397Q6P4_9HYPH</name>
<keyword evidence="13" id="KW-1185">Reference proteome</keyword>
<evidence type="ECO:0000313" key="13">
    <source>
        <dbReference type="Proteomes" id="UP000266273"/>
    </source>
</evidence>